<dbReference type="OMA" id="GWLWRIK"/>
<comment type="cofactor">
    <cofactor evidence="5">
        <name>heme</name>
        <dbReference type="ChEBI" id="CHEBI:30413"/>
    </cofactor>
</comment>
<dbReference type="PRINTS" id="PR00385">
    <property type="entry name" value="P450"/>
</dbReference>
<dbReference type="GO" id="GO:0016705">
    <property type="term" value="F:oxidoreductase activity, acting on paired donors, with incorporation or reduction of molecular oxygen"/>
    <property type="evidence" value="ECO:0007669"/>
    <property type="project" value="InterPro"/>
</dbReference>
<dbReference type="PROSITE" id="PS00086">
    <property type="entry name" value="CYTOCHROME_P450"/>
    <property type="match status" value="1"/>
</dbReference>
<proteinExistence type="inferred from homology"/>
<reference evidence="7 8" key="1">
    <citation type="journal article" date="2012" name="Plant Cell">
        <title>Genome comparison of barley and maize smut fungi reveals targeted loss of RNA silencing components and species-specific presence of transposable elements.</title>
        <authorList>
            <person name="Laurie J.D."/>
            <person name="Ali S."/>
            <person name="Linning R."/>
            <person name="Mannhaupt G."/>
            <person name="Wong P."/>
            <person name="Gueldener U."/>
            <person name="Muensterkoetter M."/>
            <person name="Moore R."/>
            <person name="Kahmann R."/>
            <person name="Bakkeren G."/>
            <person name="Schirawski J."/>
        </authorList>
    </citation>
    <scope>NUCLEOTIDE SEQUENCE [LARGE SCALE GENOMIC DNA]</scope>
    <source>
        <strain evidence="8">Uh4875-4</strain>
    </source>
</reference>
<evidence type="ECO:0000256" key="1">
    <source>
        <dbReference type="ARBA" id="ARBA00010617"/>
    </source>
</evidence>
<comment type="similarity">
    <text evidence="1 6">Belongs to the cytochrome P450 family.</text>
</comment>
<dbReference type="Pfam" id="PF00067">
    <property type="entry name" value="p450"/>
    <property type="match status" value="1"/>
</dbReference>
<dbReference type="EMBL" id="CAGI01000133">
    <property type="protein sequence ID" value="CCF48363.1"/>
    <property type="molecule type" value="Genomic_DNA"/>
</dbReference>
<feature type="binding site" description="axial binding residue" evidence="5">
    <location>
        <position position="476"/>
    </location>
    <ligand>
        <name>heme</name>
        <dbReference type="ChEBI" id="CHEBI:30413"/>
    </ligand>
    <ligandPart>
        <name>Fe</name>
        <dbReference type="ChEBI" id="CHEBI:18248"/>
    </ligandPart>
</feature>
<dbReference type="PANTHER" id="PTHR24296">
    <property type="entry name" value="CYTOCHROME P450"/>
    <property type="match status" value="1"/>
</dbReference>
<evidence type="ECO:0000256" key="5">
    <source>
        <dbReference type="PIRSR" id="PIRSR602401-1"/>
    </source>
</evidence>
<accession>I2FN70</accession>
<dbReference type="InterPro" id="IPR017972">
    <property type="entry name" value="Cyt_P450_CS"/>
</dbReference>
<keyword evidence="4 5" id="KW-0408">Iron</keyword>
<dbReference type="GO" id="GO:0005506">
    <property type="term" value="F:iron ion binding"/>
    <property type="evidence" value="ECO:0007669"/>
    <property type="project" value="InterPro"/>
</dbReference>
<dbReference type="STRING" id="1128400.I2FN70"/>
<dbReference type="InterPro" id="IPR036396">
    <property type="entry name" value="Cyt_P450_sf"/>
</dbReference>
<keyword evidence="3 6" id="KW-0560">Oxidoreductase</keyword>
<protein>
    <submittedName>
        <fullName evidence="7">Related to Cytochrome P450</fullName>
    </submittedName>
</protein>
<evidence type="ECO:0000256" key="6">
    <source>
        <dbReference type="RuleBase" id="RU000461"/>
    </source>
</evidence>
<evidence type="ECO:0000256" key="4">
    <source>
        <dbReference type="ARBA" id="ARBA00023004"/>
    </source>
</evidence>
<dbReference type="InterPro" id="IPR002401">
    <property type="entry name" value="Cyt_P450_E_grp-I"/>
</dbReference>
<dbReference type="GO" id="GO:0020037">
    <property type="term" value="F:heme binding"/>
    <property type="evidence" value="ECO:0007669"/>
    <property type="project" value="InterPro"/>
</dbReference>
<sequence>MSFLLCSWQLPEVHVILGVAILLLGFVYRDRPIFVSQCDHIKGPPGLPLIGNTLQVLKDAANPLQAMLARSMQYGLPNTMTVIGMGRAINVTRPDWIQHIQKTNFANYVKGPKLRACLHDLLGDGIFNADGNTWKAQRKVGSNIMTTSNLKNLVSHVLDAQSERFCALLQQASDKAEPVDLQSAFFDFTIHTFLNIAFSTDLDSVQSADCPADMEASASHLSFAEAFDLAQQLSVRRINRPWWKLNRHWSSEEKKLQGAIRKIDNCLFPLIERRSSDESSNTRPDLLGLFLAYRDEQQEPLSHRQLRDALLNYLLAGRDTTAESLSWATFELLRHPSAIRNLREEISVNEILFDTPQGIESMHFNDFPAERSSTFEFGHTKQLHQARAIYHESLRLHPSVPRSSKVALDDDILPGGVFVPKGTTVIWSDWLLARSKDVWGEDASEWKPHRWLDSKGVFVNQSPWKFHAFNGGPRACLGIQLAQFQGMYMLTRIFSQFDLQLESDLGCHHEPEVENTLTLPMKKPLMVRIYPRID</sequence>
<dbReference type="InterPro" id="IPR001128">
    <property type="entry name" value="Cyt_P450"/>
</dbReference>
<dbReference type="Proteomes" id="UP000006174">
    <property type="component" value="Unassembled WGS sequence"/>
</dbReference>
<dbReference type="OrthoDB" id="1470350at2759"/>
<dbReference type="Gene3D" id="1.10.630.10">
    <property type="entry name" value="Cytochrome P450"/>
    <property type="match status" value="1"/>
</dbReference>
<gene>
    <name evidence="7" type="ORF">UHOR_09018</name>
</gene>
<dbReference type="PRINTS" id="PR00463">
    <property type="entry name" value="EP450I"/>
</dbReference>
<dbReference type="SUPFAM" id="SSF48264">
    <property type="entry name" value="Cytochrome P450"/>
    <property type="match status" value="1"/>
</dbReference>
<dbReference type="AlphaFoldDB" id="I2FN70"/>
<keyword evidence="8" id="KW-1185">Reference proteome</keyword>
<evidence type="ECO:0000313" key="8">
    <source>
        <dbReference type="Proteomes" id="UP000006174"/>
    </source>
</evidence>
<organism evidence="7 8">
    <name type="scientific">Ustilago hordei</name>
    <name type="common">Barley covered smut fungus</name>
    <dbReference type="NCBI Taxonomy" id="120017"/>
    <lineage>
        <taxon>Eukaryota</taxon>
        <taxon>Fungi</taxon>
        <taxon>Dikarya</taxon>
        <taxon>Basidiomycota</taxon>
        <taxon>Ustilaginomycotina</taxon>
        <taxon>Ustilaginomycetes</taxon>
        <taxon>Ustilaginales</taxon>
        <taxon>Ustilaginaceae</taxon>
        <taxon>Ustilago</taxon>
    </lineage>
</organism>
<name>I2FN70_USTHO</name>
<evidence type="ECO:0000256" key="3">
    <source>
        <dbReference type="ARBA" id="ARBA00023002"/>
    </source>
</evidence>
<dbReference type="GO" id="GO:0006629">
    <property type="term" value="P:lipid metabolic process"/>
    <property type="evidence" value="ECO:0007669"/>
    <property type="project" value="UniProtKB-ARBA"/>
</dbReference>
<dbReference type="eggNOG" id="KOG0157">
    <property type="taxonomic scope" value="Eukaryota"/>
</dbReference>
<keyword evidence="2 5" id="KW-0479">Metal-binding</keyword>
<comment type="caution">
    <text evidence="7">The sequence shown here is derived from an EMBL/GenBank/DDBJ whole genome shotgun (WGS) entry which is preliminary data.</text>
</comment>
<keyword evidence="5 6" id="KW-0349">Heme</keyword>
<dbReference type="HOGENOM" id="CLU_001570_27_2_1"/>
<evidence type="ECO:0000256" key="2">
    <source>
        <dbReference type="ARBA" id="ARBA00022723"/>
    </source>
</evidence>
<evidence type="ECO:0000313" key="7">
    <source>
        <dbReference type="EMBL" id="CCF48363.1"/>
    </source>
</evidence>
<dbReference type="GO" id="GO:0004497">
    <property type="term" value="F:monooxygenase activity"/>
    <property type="evidence" value="ECO:0007669"/>
    <property type="project" value="UniProtKB-KW"/>
</dbReference>
<keyword evidence="6" id="KW-0503">Monooxygenase</keyword>